<evidence type="ECO:0000259" key="2">
    <source>
        <dbReference type="Pfam" id="PF03078"/>
    </source>
</evidence>
<sequence length="856" mass="95930">MDNFDTLEQIAASLQQMQQQTIAAQQLAAQHTAQHQPLAPICTADATEETKTSEENQQEFSYINGQGWQFKNYHPNPNVRNNPHMFSYKTNPDNPNQAHNQFQNKQNNPHAAPATASGPPDELKGMMQQLLQGQQIQGKALKQVTTEINTQMDNMFMELNSKYDAVASHIRQMDVQIAQTAETIKRQQGTLPGKKDKNPKECKAVELRSGRHLPDPVSKKLTAQEKEKHKEGEQPPLEDVHDDEQEPEQPTVIEPVALTTQDQPVPTRVYTPKVPYPVPAKKLRKDCEEMKCKKMLDELNVKLSLMDAIQMIPSMCSLVKELISGKTPVDSDIMMVSKECSAVFQNRTNAALTPQQGMIEEILADDPLEVALIRAESEQDTCNVDADGLFLIRSSCSAKMAPRRTKMASRIKPPHAREKPEDYIIPPTYPWPREEGTEISLADPNIPASSEERWDKEALRRYNSLLKINILPTRFVDASALKDLGLHEDLHAVLQVLGIADLCHITHPLYPDLVRQVLATAELTFKRPGFRIFEEASFTFYVSGVKHSISLEKLAEIYEIFEEYTMTSFPRKFPLEQAFWKFIASGDFKSRSASQSLIRNPVLRIATKVLSNLLSSKDQTSKVTRGELQMLFAGVEDEIKSADIGILTSEMKTRVGCVLVQMFLDKKARVIKGSLKKDRSGSLLTPLFRHLELDLSPYKCNETAQFIDVPYLINCQILCDEMTYSFVGKDGNYHYCKLPQPDITSLGDVVNICFVPEPQYLCANPKSSNQDDNMDEPEFVGTVGGDTAYDLAPAITGGCLGTPSTAEPRREQPTPSSHRPGKEPAGTARGEEETLWATPRKMNRRSAGQSESDDTD</sequence>
<evidence type="ECO:0000313" key="4">
    <source>
        <dbReference type="Proteomes" id="UP000266723"/>
    </source>
</evidence>
<comment type="caution">
    <text evidence="3">The sequence shown here is derived from an EMBL/GenBank/DDBJ whole genome shotgun (WGS) entry which is preliminary data.</text>
</comment>
<reference evidence="3 4" key="1">
    <citation type="journal article" date="2020" name="BMC Genomics">
        <title>Intraspecific diversification of the crop wild relative Brassica cretica Lam. using demographic model selection.</title>
        <authorList>
            <person name="Kioukis A."/>
            <person name="Michalopoulou V.A."/>
            <person name="Briers L."/>
            <person name="Pirintsos S."/>
            <person name="Studholme D.J."/>
            <person name="Pavlidis P."/>
            <person name="Sarris P.F."/>
        </authorList>
    </citation>
    <scope>NUCLEOTIDE SEQUENCE [LARGE SCALE GENOMIC DNA]</scope>
    <source>
        <strain evidence="4">cv. PFS-1207/04</strain>
    </source>
</reference>
<accession>A0ABQ7C9K1</accession>
<keyword evidence="4" id="KW-1185">Reference proteome</keyword>
<feature type="region of interest" description="Disordered" evidence="1">
    <location>
        <begin position="797"/>
        <end position="856"/>
    </location>
</feature>
<organism evidence="3 4">
    <name type="scientific">Brassica cretica</name>
    <name type="common">Mustard</name>
    <dbReference type="NCBI Taxonomy" id="69181"/>
    <lineage>
        <taxon>Eukaryota</taxon>
        <taxon>Viridiplantae</taxon>
        <taxon>Streptophyta</taxon>
        <taxon>Embryophyta</taxon>
        <taxon>Tracheophyta</taxon>
        <taxon>Spermatophyta</taxon>
        <taxon>Magnoliopsida</taxon>
        <taxon>eudicotyledons</taxon>
        <taxon>Gunneridae</taxon>
        <taxon>Pentapetalae</taxon>
        <taxon>rosids</taxon>
        <taxon>malvids</taxon>
        <taxon>Brassicales</taxon>
        <taxon>Brassicaceae</taxon>
        <taxon>Brassiceae</taxon>
        <taxon>Brassica</taxon>
    </lineage>
</organism>
<dbReference type="Pfam" id="PF03078">
    <property type="entry name" value="ATHILA"/>
    <property type="match status" value="1"/>
</dbReference>
<protein>
    <recommendedName>
        <fullName evidence="2">Arabidopsis retrotransposon Orf1 C-terminal domain-containing protein</fullName>
    </recommendedName>
</protein>
<feature type="region of interest" description="Disordered" evidence="1">
    <location>
        <begin position="206"/>
        <end position="254"/>
    </location>
</feature>
<feature type="compositionally biased region" description="Basic residues" evidence="1">
    <location>
        <begin position="403"/>
        <end position="414"/>
    </location>
</feature>
<proteinExistence type="predicted"/>
<name>A0ABQ7C9K1_BRACR</name>
<feature type="region of interest" description="Disordered" evidence="1">
    <location>
        <begin position="403"/>
        <end position="425"/>
    </location>
</feature>
<feature type="region of interest" description="Disordered" evidence="1">
    <location>
        <begin position="76"/>
        <end position="122"/>
    </location>
</feature>
<feature type="compositionally biased region" description="Polar residues" evidence="1">
    <location>
        <begin position="88"/>
        <end position="109"/>
    </location>
</feature>
<dbReference type="EMBL" id="QGKV02000832">
    <property type="protein sequence ID" value="KAF3548264.1"/>
    <property type="molecule type" value="Genomic_DNA"/>
</dbReference>
<feature type="domain" description="Arabidopsis retrotransposon Orf1 C-terminal" evidence="2">
    <location>
        <begin position="455"/>
        <end position="773"/>
    </location>
</feature>
<dbReference type="Proteomes" id="UP000266723">
    <property type="component" value="Unassembled WGS sequence"/>
</dbReference>
<feature type="compositionally biased region" description="Basic and acidic residues" evidence="1">
    <location>
        <begin position="206"/>
        <end position="233"/>
    </location>
</feature>
<evidence type="ECO:0000313" key="3">
    <source>
        <dbReference type="EMBL" id="KAF3548264.1"/>
    </source>
</evidence>
<gene>
    <name evidence="3" type="ORF">DY000_02007705</name>
</gene>
<dbReference type="InterPro" id="IPR004312">
    <property type="entry name" value="ATHILA_Orf1_C"/>
</dbReference>
<evidence type="ECO:0000256" key="1">
    <source>
        <dbReference type="SAM" id="MobiDB-lite"/>
    </source>
</evidence>